<name>A0ABQ1K8Y8_9RHOB</name>
<keyword evidence="2" id="KW-1185">Reference proteome</keyword>
<organism evidence="1 2">
    <name type="scientific">Marivita lacus</name>
    <dbReference type="NCBI Taxonomy" id="1323742"/>
    <lineage>
        <taxon>Bacteria</taxon>
        <taxon>Pseudomonadati</taxon>
        <taxon>Pseudomonadota</taxon>
        <taxon>Alphaproteobacteria</taxon>
        <taxon>Rhodobacterales</taxon>
        <taxon>Roseobacteraceae</taxon>
        <taxon>Marivita</taxon>
    </lineage>
</organism>
<protein>
    <submittedName>
        <fullName evidence="1">Uncharacterized protein</fullName>
    </submittedName>
</protein>
<gene>
    <name evidence="1" type="ORF">GCM10011363_03950</name>
</gene>
<comment type="caution">
    <text evidence="1">The sequence shown here is derived from an EMBL/GenBank/DDBJ whole genome shotgun (WGS) entry which is preliminary data.</text>
</comment>
<accession>A0ABQ1K8Y8</accession>
<dbReference type="RefSeq" id="WP_188480270.1">
    <property type="nucleotide sequence ID" value="NZ_BMFC01000001.1"/>
</dbReference>
<proteinExistence type="predicted"/>
<evidence type="ECO:0000313" key="1">
    <source>
        <dbReference type="EMBL" id="GGB90549.1"/>
    </source>
</evidence>
<dbReference type="EMBL" id="BMFC01000001">
    <property type="protein sequence ID" value="GGB90549.1"/>
    <property type="molecule type" value="Genomic_DNA"/>
</dbReference>
<sequence>MTSQTDTSRLPVGLIALLSACNFVIGRGAIYVGTASGSALGALGHLLWTHRAANPRAARQSNFQSAGTKL</sequence>
<reference evidence="2" key="1">
    <citation type="journal article" date="2019" name="Int. J. Syst. Evol. Microbiol.">
        <title>The Global Catalogue of Microorganisms (GCM) 10K type strain sequencing project: providing services to taxonomists for standard genome sequencing and annotation.</title>
        <authorList>
            <consortium name="The Broad Institute Genomics Platform"/>
            <consortium name="The Broad Institute Genome Sequencing Center for Infectious Disease"/>
            <person name="Wu L."/>
            <person name="Ma J."/>
        </authorList>
    </citation>
    <scope>NUCLEOTIDE SEQUENCE [LARGE SCALE GENOMIC DNA]</scope>
    <source>
        <strain evidence="2">CGMCC 1.12478</strain>
    </source>
</reference>
<dbReference type="Proteomes" id="UP000645462">
    <property type="component" value="Unassembled WGS sequence"/>
</dbReference>
<evidence type="ECO:0000313" key="2">
    <source>
        <dbReference type="Proteomes" id="UP000645462"/>
    </source>
</evidence>